<gene>
    <name evidence="1" type="primary">Brf1_predicted</name>
    <name evidence="1" type="ORF">rCG_27766</name>
</gene>
<dbReference type="Proteomes" id="UP000234681">
    <property type="component" value="Chromosome 6"/>
</dbReference>
<evidence type="ECO:0000313" key="2">
    <source>
        <dbReference type="Proteomes" id="UP000234681"/>
    </source>
</evidence>
<evidence type="ECO:0000313" key="1">
    <source>
        <dbReference type="EMBL" id="EDL97408.1"/>
    </source>
</evidence>
<name>A6KBX2_RAT</name>
<accession>A6KBX2</accession>
<protein>
    <submittedName>
        <fullName evidence="1">BRF1 homolog, subunit of RNA polymerase III transcription initiation factor IIIB (S. cerevisiae) (Predicted), isoform CRA_b</fullName>
    </submittedName>
</protein>
<dbReference type="EMBL" id="CH474034">
    <property type="protein sequence ID" value="EDL97408.1"/>
    <property type="molecule type" value="Genomic_DNA"/>
</dbReference>
<keyword evidence="1" id="KW-0396">Initiation factor</keyword>
<keyword evidence="1" id="KW-0648">Protein biosynthesis</keyword>
<sequence>MGLGPRLTGMISETRPVKHCPTYLKLSSHGRTVDHCTYYWESCFEQCKGYFLPCKGNELCVMCNETWSES</sequence>
<feature type="non-terminal residue" evidence="1">
    <location>
        <position position="70"/>
    </location>
</feature>
<dbReference type="GO" id="GO:0003743">
    <property type="term" value="F:translation initiation factor activity"/>
    <property type="evidence" value="ECO:0007669"/>
    <property type="project" value="UniProtKB-KW"/>
</dbReference>
<dbReference type="AlphaFoldDB" id="A6KBX2"/>
<proteinExistence type="predicted"/>
<organism evidence="1 2">
    <name type="scientific">Rattus norvegicus</name>
    <name type="common">Rat</name>
    <dbReference type="NCBI Taxonomy" id="10116"/>
    <lineage>
        <taxon>Eukaryota</taxon>
        <taxon>Metazoa</taxon>
        <taxon>Chordata</taxon>
        <taxon>Craniata</taxon>
        <taxon>Vertebrata</taxon>
        <taxon>Euteleostomi</taxon>
        <taxon>Mammalia</taxon>
        <taxon>Eutheria</taxon>
        <taxon>Euarchontoglires</taxon>
        <taxon>Glires</taxon>
        <taxon>Rodentia</taxon>
        <taxon>Myomorpha</taxon>
        <taxon>Muroidea</taxon>
        <taxon>Muridae</taxon>
        <taxon>Murinae</taxon>
        <taxon>Rattus</taxon>
    </lineage>
</organism>
<reference evidence="1 2" key="1">
    <citation type="submission" date="2005-09" db="EMBL/GenBank/DDBJ databases">
        <authorList>
            <person name="Mural R.J."/>
            <person name="Li P.W."/>
            <person name="Adams M.D."/>
            <person name="Amanatides P.G."/>
            <person name="Baden-Tillson H."/>
            <person name="Barnstead M."/>
            <person name="Chin S.H."/>
            <person name="Dew I."/>
            <person name="Evans C.A."/>
            <person name="Ferriera S."/>
            <person name="Flanigan M."/>
            <person name="Fosler C."/>
            <person name="Glodek A."/>
            <person name="Gu Z."/>
            <person name="Holt R.A."/>
            <person name="Jennings D."/>
            <person name="Kraft C.L."/>
            <person name="Lu F."/>
            <person name="Nguyen T."/>
            <person name="Nusskern D.R."/>
            <person name="Pfannkoch C.M."/>
            <person name="Sitter C."/>
            <person name="Sutton G.G."/>
            <person name="Venter J.C."/>
            <person name="Wang Z."/>
            <person name="Woodage T."/>
            <person name="Zheng X.H."/>
            <person name="Zhong F."/>
        </authorList>
    </citation>
    <scope>NUCLEOTIDE SEQUENCE [LARGE SCALE GENOMIC DNA]</scope>
    <source>
        <strain>BN</strain>
        <strain evidence="2">Sprague-Dawley</strain>
    </source>
</reference>